<evidence type="ECO:0000313" key="5">
    <source>
        <dbReference type="EMBL" id="MBB4743692.1"/>
    </source>
</evidence>
<protein>
    <submittedName>
        <fullName evidence="5">DNA-binding MarR family transcriptional regulator</fullName>
    </submittedName>
</protein>
<evidence type="ECO:0000313" key="6">
    <source>
        <dbReference type="Proteomes" id="UP000546162"/>
    </source>
</evidence>
<dbReference type="InterPro" id="IPR039422">
    <property type="entry name" value="MarR/SlyA-like"/>
</dbReference>
<dbReference type="GO" id="GO:0003677">
    <property type="term" value="F:DNA binding"/>
    <property type="evidence" value="ECO:0007669"/>
    <property type="project" value="UniProtKB-KW"/>
</dbReference>
<dbReference type="InterPro" id="IPR000835">
    <property type="entry name" value="HTH_MarR-typ"/>
</dbReference>
<dbReference type="InterPro" id="IPR023187">
    <property type="entry name" value="Tscrpt_reg_MarR-type_CS"/>
</dbReference>
<organism evidence="5 6">
    <name type="scientific">Actinoplanes octamycinicus</name>
    <dbReference type="NCBI Taxonomy" id="135948"/>
    <lineage>
        <taxon>Bacteria</taxon>
        <taxon>Bacillati</taxon>
        <taxon>Actinomycetota</taxon>
        <taxon>Actinomycetes</taxon>
        <taxon>Micromonosporales</taxon>
        <taxon>Micromonosporaceae</taxon>
        <taxon>Actinoplanes</taxon>
    </lineage>
</organism>
<keyword evidence="6" id="KW-1185">Reference proteome</keyword>
<dbReference type="InterPro" id="IPR036388">
    <property type="entry name" value="WH-like_DNA-bd_sf"/>
</dbReference>
<comment type="caution">
    <text evidence="5">The sequence shown here is derived from an EMBL/GenBank/DDBJ whole genome shotgun (WGS) entry which is preliminary data.</text>
</comment>
<sequence length="181" mass="19130">MYGAPPEIGLRLHDLLKVIRLIKQHRSAAQPAIPIGLLGLLAEIDRLPTGCRSRDLAAQAGLDPSTVSRAVAALVTQGLLAREADPHDGRATFLVVTAAGRAALDEAFQWYGQLLAQAMDGWSPDEISTLDQGLGRFIAALATTLGTHETTEVAPVSELASASVSSVQNSWRRRSEAEGAA</sequence>
<dbReference type="PANTHER" id="PTHR33164:SF57">
    <property type="entry name" value="MARR-FAMILY TRANSCRIPTIONAL REGULATOR"/>
    <property type="match status" value="1"/>
</dbReference>
<dbReference type="PROSITE" id="PS01117">
    <property type="entry name" value="HTH_MARR_1"/>
    <property type="match status" value="1"/>
</dbReference>
<reference evidence="5 6" key="1">
    <citation type="submission" date="2020-08" db="EMBL/GenBank/DDBJ databases">
        <title>Sequencing the genomes of 1000 actinobacteria strains.</title>
        <authorList>
            <person name="Klenk H.-P."/>
        </authorList>
    </citation>
    <scope>NUCLEOTIDE SEQUENCE [LARGE SCALE GENOMIC DNA]</scope>
    <source>
        <strain evidence="5 6">DSM 45809</strain>
    </source>
</reference>
<dbReference type="GO" id="GO:0003700">
    <property type="term" value="F:DNA-binding transcription factor activity"/>
    <property type="evidence" value="ECO:0007669"/>
    <property type="project" value="InterPro"/>
</dbReference>
<gene>
    <name evidence="5" type="ORF">BJY16_007151</name>
</gene>
<proteinExistence type="predicted"/>
<dbReference type="Proteomes" id="UP000546162">
    <property type="component" value="Unassembled WGS sequence"/>
</dbReference>
<evidence type="ECO:0000256" key="2">
    <source>
        <dbReference type="ARBA" id="ARBA00023125"/>
    </source>
</evidence>
<name>A0A7W7H4W0_9ACTN</name>
<dbReference type="RefSeq" id="WP_185043951.1">
    <property type="nucleotide sequence ID" value="NZ_BAABFG010000005.1"/>
</dbReference>
<keyword evidence="3" id="KW-0804">Transcription</keyword>
<evidence type="ECO:0000259" key="4">
    <source>
        <dbReference type="PROSITE" id="PS50995"/>
    </source>
</evidence>
<dbReference type="Pfam" id="PF12802">
    <property type="entry name" value="MarR_2"/>
    <property type="match status" value="1"/>
</dbReference>
<feature type="domain" description="HTH marR-type" evidence="4">
    <location>
        <begin position="1"/>
        <end position="139"/>
    </location>
</feature>
<keyword evidence="2 5" id="KW-0238">DNA-binding</keyword>
<dbReference type="PROSITE" id="PS50995">
    <property type="entry name" value="HTH_MARR_2"/>
    <property type="match status" value="1"/>
</dbReference>
<keyword evidence="1" id="KW-0805">Transcription regulation</keyword>
<dbReference type="InterPro" id="IPR036390">
    <property type="entry name" value="WH_DNA-bd_sf"/>
</dbReference>
<dbReference type="EMBL" id="JACHNB010000001">
    <property type="protein sequence ID" value="MBB4743692.1"/>
    <property type="molecule type" value="Genomic_DNA"/>
</dbReference>
<dbReference type="SMART" id="SM00347">
    <property type="entry name" value="HTH_MARR"/>
    <property type="match status" value="1"/>
</dbReference>
<dbReference type="GO" id="GO:0006950">
    <property type="term" value="P:response to stress"/>
    <property type="evidence" value="ECO:0007669"/>
    <property type="project" value="TreeGrafter"/>
</dbReference>
<dbReference type="Gene3D" id="1.10.10.10">
    <property type="entry name" value="Winged helix-like DNA-binding domain superfamily/Winged helix DNA-binding domain"/>
    <property type="match status" value="1"/>
</dbReference>
<dbReference type="AlphaFoldDB" id="A0A7W7H4W0"/>
<evidence type="ECO:0000256" key="1">
    <source>
        <dbReference type="ARBA" id="ARBA00023015"/>
    </source>
</evidence>
<dbReference type="PANTHER" id="PTHR33164">
    <property type="entry name" value="TRANSCRIPTIONAL REGULATOR, MARR FAMILY"/>
    <property type="match status" value="1"/>
</dbReference>
<accession>A0A7W7H4W0</accession>
<evidence type="ECO:0000256" key="3">
    <source>
        <dbReference type="ARBA" id="ARBA00023163"/>
    </source>
</evidence>
<dbReference type="SUPFAM" id="SSF46785">
    <property type="entry name" value="Winged helix' DNA-binding domain"/>
    <property type="match status" value="1"/>
</dbReference>